<accession>A0AAV3QWT6</accession>
<dbReference type="CDD" id="cd09272">
    <property type="entry name" value="RNase_HI_RT_Ty1"/>
    <property type="match status" value="1"/>
</dbReference>
<dbReference type="PANTHER" id="PTHR11439:SF470">
    <property type="entry name" value="CYSTEINE-RICH RLK (RECEPTOR-LIKE PROTEIN KINASE) 8"/>
    <property type="match status" value="1"/>
</dbReference>
<dbReference type="InterPro" id="IPR043502">
    <property type="entry name" value="DNA/RNA_pol_sf"/>
</dbReference>
<keyword evidence="1" id="KW-0472">Membrane</keyword>
<dbReference type="AlphaFoldDB" id="A0AAV3QWT6"/>
<gene>
    <name evidence="1" type="ORF">LIER_40307</name>
</gene>
<keyword evidence="1" id="KW-0812">Transmembrane</keyword>
<keyword evidence="2" id="KW-1185">Reference proteome</keyword>
<reference evidence="1 2" key="1">
    <citation type="submission" date="2024-01" db="EMBL/GenBank/DDBJ databases">
        <title>The complete chloroplast genome sequence of Lithospermum erythrorhizon: insights into the phylogenetic relationship among Boraginaceae species and the maternal lineages of purple gromwells.</title>
        <authorList>
            <person name="Okada T."/>
            <person name="Watanabe K."/>
        </authorList>
    </citation>
    <scope>NUCLEOTIDE SEQUENCE [LARGE SCALE GENOMIC DNA]</scope>
</reference>
<keyword evidence="1" id="KW-0675">Receptor</keyword>
<organism evidence="1 2">
    <name type="scientific">Lithospermum erythrorhizon</name>
    <name type="common">Purple gromwell</name>
    <name type="synonym">Lithospermum officinale var. erythrorhizon</name>
    <dbReference type="NCBI Taxonomy" id="34254"/>
    <lineage>
        <taxon>Eukaryota</taxon>
        <taxon>Viridiplantae</taxon>
        <taxon>Streptophyta</taxon>
        <taxon>Embryophyta</taxon>
        <taxon>Tracheophyta</taxon>
        <taxon>Spermatophyta</taxon>
        <taxon>Magnoliopsida</taxon>
        <taxon>eudicotyledons</taxon>
        <taxon>Gunneridae</taxon>
        <taxon>Pentapetalae</taxon>
        <taxon>asterids</taxon>
        <taxon>lamiids</taxon>
        <taxon>Boraginales</taxon>
        <taxon>Boraginaceae</taxon>
        <taxon>Boraginoideae</taxon>
        <taxon>Lithospermeae</taxon>
        <taxon>Lithospermum</taxon>
    </lineage>
</organism>
<evidence type="ECO:0000313" key="1">
    <source>
        <dbReference type="EMBL" id="GAA0167088.1"/>
    </source>
</evidence>
<dbReference type="SUPFAM" id="SSF56672">
    <property type="entry name" value="DNA/RNA polymerases"/>
    <property type="match status" value="1"/>
</dbReference>
<dbReference type="PANTHER" id="PTHR11439">
    <property type="entry name" value="GAG-POL-RELATED RETROTRANSPOSON"/>
    <property type="match status" value="1"/>
</dbReference>
<dbReference type="EMBL" id="BAABME010023001">
    <property type="protein sequence ID" value="GAA0167088.1"/>
    <property type="molecule type" value="Genomic_DNA"/>
</dbReference>
<dbReference type="Proteomes" id="UP001454036">
    <property type="component" value="Unassembled WGS sequence"/>
</dbReference>
<protein>
    <submittedName>
        <fullName evidence="1">Transmembrane signal receptor</fullName>
    </submittedName>
</protein>
<evidence type="ECO:0000313" key="2">
    <source>
        <dbReference type="Proteomes" id="UP001454036"/>
    </source>
</evidence>
<comment type="caution">
    <text evidence="1">The sequence shown here is derived from an EMBL/GenBank/DDBJ whole genome shotgun (WGS) entry which is preliminary data.</text>
</comment>
<proteinExistence type="predicted"/>
<name>A0AAV3QWT6_LITER</name>
<sequence>MVSNVDFSSDCTALLQDQKKYRRLNTSFSLDIFCDADWGSCHLTRKSVTGFCIFLGPTLISWKTKKQTTVSKSSAEAKYRSMVATVCEIQWIKYILTELNVQPHLPIPLGCDNKAAIHITSNPVFHERTKHHDIGCHIVLNQFLARLILPQHIYTGS</sequence>